<gene>
    <name evidence="1" type="ORF">CWI71_01260</name>
</gene>
<reference evidence="2" key="1">
    <citation type="journal article" date="2018" name="Front. Microbiol.">
        <title>Genome-Based Analysis Reveals the Taxonomy and Diversity of the Family Idiomarinaceae.</title>
        <authorList>
            <person name="Liu Y."/>
            <person name="Lai Q."/>
            <person name="Shao Z."/>
        </authorList>
    </citation>
    <scope>NUCLEOTIDE SEQUENCE [LARGE SCALE GENOMIC DNA]</scope>
    <source>
        <strain evidence="2">CVS-6</strain>
    </source>
</reference>
<dbReference type="EMBL" id="PIPY01000001">
    <property type="protein sequence ID" value="RUO63721.1"/>
    <property type="molecule type" value="Genomic_DNA"/>
</dbReference>
<dbReference type="Proteomes" id="UP000288259">
    <property type="component" value="Unassembled WGS sequence"/>
</dbReference>
<accession>A0A432YQN1</accession>
<evidence type="ECO:0000313" key="1">
    <source>
        <dbReference type="EMBL" id="RUO63721.1"/>
    </source>
</evidence>
<proteinExistence type="predicted"/>
<sequence length="114" mass="12593">MAISLVLAACATKPQYTHFQCFDSVAQAREMGLRVFHAGFGERVGNRLGLAAGQPVIGLGLSWDGFDPSPYCDAGAPLLITYQPKTENYDPEQVMFWSKVILREMLSNYGKYAQ</sequence>
<organism evidence="1 2">
    <name type="scientific">Pseudidiomarina insulisalsae</name>
    <dbReference type="NCBI Taxonomy" id="575789"/>
    <lineage>
        <taxon>Bacteria</taxon>
        <taxon>Pseudomonadati</taxon>
        <taxon>Pseudomonadota</taxon>
        <taxon>Gammaproteobacteria</taxon>
        <taxon>Alteromonadales</taxon>
        <taxon>Idiomarinaceae</taxon>
        <taxon>Pseudidiomarina</taxon>
    </lineage>
</organism>
<protein>
    <submittedName>
        <fullName evidence="1">Uncharacterized protein</fullName>
    </submittedName>
</protein>
<comment type="caution">
    <text evidence="1">The sequence shown here is derived from an EMBL/GenBank/DDBJ whole genome shotgun (WGS) entry which is preliminary data.</text>
</comment>
<evidence type="ECO:0000313" key="2">
    <source>
        <dbReference type="Proteomes" id="UP000288259"/>
    </source>
</evidence>
<name>A0A432YQN1_9GAMM</name>
<keyword evidence="2" id="KW-1185">Reference proteome</keyword>
<dbReference type="AlphaFoldDB" id="A0A432YQN1"/>